<evidence type="ECO:0000313" key="7">
    <source>
        <dbReference type="EMBL" id="PKC08447.1"/>
    </source>
</evidence>
<reference evidence="7 8" key="2">
    <citation type="submission" date="2017-09" db="EMBL/GenBank/DDBJ databases">
        <title>Extensive intraspecific genome diversity in a model arbuscular mycorrhizal fungus.</title>
        <authorList>
            <person name="Chen E.C."/>
            <person name="Morin E."/>
            <person name="Beaudet D."/>
            <person name="Noel J."/>
            <person name="Ndikumana S."/>
            <person name="Charron P."/>
            <person name="St-Onge C."/>
            <person name="Giorgi J."/>
            <person name="Grigoriev I.V."/>
            <person name="Roux C."/>
            <person name="Martin F.M."/>
            <person name="Corradi N."/>
        </authorList>
    </citation>
    <scope>NUCLEOTIDE SEQUENCE [LARGE SCALE GENOMIC DNA]</scope>
    <source>
        <strain evidence="7 8">A5</strain>
    </source>
</reference>
<comment type="caution">
    <text evidence="7">The sequence shown here is derived from an EMBL/GenBank/DDBJ whole genome shotgun (WGS) entry which is preliminary data.</text>
</comment>
<dbReference type="Proteomes" id="UP000232722">
    <property type="component" value="Unassembled WGS sequence"/>
</dbReference>
<reference evidence="7 8" key="1">
    <citation type="submission" date="2016-04" db="EMBL/GenBank/DDBJ databases">
        <title>Genome analyses suggest a sexual origin of heterokaryosis in a supposedly ancient asexual fungus.</title>
        <authorList>
            <person name="Ropars J."/>
            <person name="Sedzielewska K."/>
            <person name="Noel J."/>
            <person name="Charron P."/>
            <person name="Farinelli L."/>
            <person name="Marton T."/>
            <person name="Kruger M."/>
            <person name="Pelin A."/>
            <person name="Brachmann A."/>
            <person name="Corradi N."/>
        </authorList>
    </citation>
    <scope>NUCLEOTIDE SEQUENCE [LARGE SCALE GENOMIC DNA]</scope>
    <source>
        <strain evidence="7 8">A5</strain>
    </source>
</reference>
<dbReference type="InterPro" id="IPR004342">
    <property type="entry name" value="EXS_C"/>
</dbReference>
<dbReference type="PROSITE" id="PS51380">
    <property type="entry name" value="EXS"/>
    <property type="match status" value="1"/>
</dbReference>
<accession>A0A2N0PNM8</accession>
<dbReference type="EMBL" id="LLXJ01000541">
    <property type="protein sequence ID" value="PKC08447.1"/>
    <property type="molecule type" value="Genomic_DNA"/>
</dbReference>
<feature type="domain" description="EXS" evidence="6">
    <location>
        <begin position="40"/>
        <end position="232"/>
    </location>
</feature>
<sequence length="335" mass="39340">MLRVVASGFYRVEFRDFFIADELNSLTYTFMNSQFLFCAINVCRFSPLSPLLTSLPPWWRFIQCLKRYSLTYHKYPHLLNAGKYFSTIVTVWLLFLFRMYNNKITKSLWISGQSISSIYSYSWDVLMDWSLLQLDSQNYLLRDELNFKNHAIYYFAIVSDGLLRFSWTLQLIIPSKYAIATVFVIACGEMLRRWQWNFFRVENEHVNNCGQFRAIKEIPLPFERDTTNDELNLPSEPQVIKLSSRITNAYLPQRRAGFPHQTDDIQRWRDFQPRSNAISYACSEVTDDEHSDINSLDDQISQFETSFQDESNRSNNNENYGSSGTSAIESDAKRA</sequence>
<dbReference type="AlphaFoldDB" id="A0A2N0PNM8"/>
<protein>
    <submittedName>
        <fullName evidence="7">EXS-domain-containing protein</fullName>
    </submittedName>
</protein>
<evidence type="ECO:0000313" key="8">
    <source>
        <dbReference type="Proteomes" id="UP000232722"/>
    </source>
</evidence>
<keyword evidence="3" id="KW-1133">Transmembrane helix</keyword>
<dbReference type="Pfam" id="PF03124">
    <property type="entry name" value="EXS"/>
    <property type="match status" value="1"/>
</dbReference>
<dbReference type="GO" id="GO:0006817">
    <property type="term" value="P:phosphate ion transport"/>
    <property type="evidence" value="ECO:0007669"/>
    <property type="project" value="TreeGrafter"/>
</dbReference>
<evidence type="ECO:0000259" key="6">
    <source>
        <dbReference type="PROSITE" id="PS51380"/>
    </source>
</evidence>
<evidence type="ECO:0000256" key="2">
    <source>
        <dbReference type="ARBA" id="ARBA00022692"/>
    </source>
</evidence>
<comment type="subcellular location">
    <subcellularLocation>
        <location evidence="1">Membrane</location>
        <topology evidence="1">Multi-pass membrane protein</topology>
    </subcellularLocation>
</comment>
<keyword evidence="4" id="KW-0472">Membrane</keyword>
<organism evidence="7 8">
    <name type="scientific">Rhizophagus irregularis</name>
    <dbReference type="NCBI Taxonomy" id="588596"/>
    <lineage>
        <taxon>Eukaryota</taxon>
        <taxon>Fungi</taxon>
        <taxon>Fungi incertae sedis</taxon>
        <taxon>Mucoromycota</taxon>
        <taxon>Glomeromycotina</taxon>
        <taxon>Glomeromycetes</taxon>
        <taxon>Glomerales</taxon>
        <taxon>Glomeraceae</taxon>
        <taxon>Rhizophagus</taxon>
    </lineage>
</organism>
<dbReference type="GO" id="GO:0016036">
    <property type="term" value="P:cellular response to phosphate starvation"/>
    <property type="evidence" value="ECO:0007669"/>
    <property type="project" value="TreeGrafter"/>
</dbReference>
<dbReference type="VEuPathDB" id="FungiDB:RhiirFUN_002712"/>
<proteinExistence type="predicted"/>
<evidence type="ECO:0000256" key="5">
    <source>
        <dbReference type="SAM" id="MobiDB-lite"/>
    </source>
</evidence>
<feature type="compositionally biased region" description="Polar residues" evidence="5">
    <location>
        <begin position="299"/>
        <end position="328"/>
    </location>
</feature>
<dbReference type="PANTHER" id="PTHR10783">
    <property type="entry name" value="XENOTROPIC AND POLYTROPIC RETROVIRUS RECEPTOR 1-RELATED"/>
    <property type="match status" value="1"/>
</dbReference>
<dbReference type="VEuPathDB" id="FungiDB:FUN_002629"/>
<feature type="region of interest" description="Disordered" evidence="5">
    <location>
        <begin position="299"/>
        <end position="335"/>
    </location>
</feature>
<keyword evidence="2" id="KW-0812">Transmembrane</keyword>
<dbReference type="GO" id="GO:0005794">
    <property type="term" value="C:Golgi apparatus"/>
    <property type="evidence" value="ECO:0007669"/>
    <property type="project" value="TreeGrafter"/>
</dbReference>
<dbReference type="VEuPathDB" id="FungiDB:RhiirA1_206608"/>
<evidence type="ECO:0000256" key="4">
    <source>
        <dbReference type="ARBA" id="ARBA00023136"/>
    </source>
</evidence>
<name>A0A2N0PNM8_9GLOM</name>
<evidence type="ECO:0000256" key="3">
    <source>
        <dbReference type="ARBA" id="ARBA00022989"/>
    </source>
</evidence>
<gene>
    <name evidence="7" type="ORF">RhiirA5_313012</name>
</gene>
<dbReference type="PANTHER" id="PTHR10783:SF103">
    <property type="entry name" value="SOLUTE CARRIER FAMILY 53 MEMBER 1"/>
    <property type="match status" value="1"/>
</dbReference>
<dbReference type="GO" id="GO:0005886">
    <property type="term" value="C:plasma membrane"/>
    <property type="evidence" value="ECO:0007669"/>
    <property type="project" value="TreeGrafter"/>
</dbReference>
<dbReference type="GO" id="GO:0000822">
    <property type="term" value="F:inositol hexakisphosphate binding"/>
    <property type="evidence" value="ECO:0007669"/>
    <property type="project" value="TreeGrafter"/>
</dbReference>
<evidence type="ECO:0000256" key="1">
    <source>
        <dbReference type="ARBA" id="ARBA00004141"/>
    </source>
</evidence>